<comment type="caution">
    <text evidence="2">The sequence shown here is derived from an EMBL/GenBank/DDBJ whole genome shotgun (WGS) entry which is preliminary data.</text>
</comment>
<organism evidence="2 3">
    <name type="scientific">Sphingosinicella rhizophila</name>
    <dbReference type="NCBI Taxonomy" id="3050082"/>
    <lineage>
        <taxon>Bacteria</taxon>
        <taxon>Pseudomonadati</taxon>
        <taxon>Pseudomonadota</taxon>
        <taxon>Alphaproteobacteria</taxon>
        <taxon>Sphingomonadales</taxon>
        <taxon>Sphingosinicellaceae</taxon>
        <taxon>Sphingosinicella</taxon>
    </lineage>
</organism>
<dbReference type="InterPro" id="IPR011990">
    <property type="entry name" value="TPR-like_helical_dom_sf"/>
</dbReference>
<dbReference type="EMBL" id="JAVUPU010000001">
    <property type="protein sequence ID" value="MDT9597777.1"/>
    <property type="molecule type" value="Genomic_DNA"/>
</dbReference>
<keyword evidence="1" id="KW-1133">Transmembrane helix</keyword>
<accession>A0ABU3Q391</accession>
<dbReference type="Gene3D" id="1.25.40.10">
    <property type="entry name" value="Tetratricopeptide repeat domain"/>
    <property type="match status" value="1"/>
</dbReference>
<proteinExistence type="predicted"/>
<evidence type="ECO:0000313" key="2">
    <source>
        <dbReference type="EMBL" id="MDT9597777.1"/>
    </source>
</evidence>
<keyword evidence="3" id="KW-1185">Reference proteome</keyword>
<feature type="transmembrane region" description="Helical" evidence="1">
    <location>
        <begin position="27"/>
        <end position="44"/>
    </location>
</feature>
<name>A0ABU3Q391_9SPHN</name>
<protein>
    <submittedName>
        <fullName evidence="2">Tetratricopeptide repeat protein</fullName>
    </submittedName>
</protein>
<sequence>MGWPIVLFMVFAILGGLWRIGGLDRPSLQFVGAALLLGMAGYAWQGRPILAGKPTPPVVEREVPDSEFAKMRAGLLGRFDNAAHWLTISEVFQRRGDSESAAKVIQAGLREHPRDPDLWVGLGNALVIHGGGLMNPAAELAFQRAARLAPDHPGPKFFYGLALAQAGRFDEAERIWRAMLAAGAPGAEWRPMVEERVRAIERARAAGQIR</sequence>
<feature type="transmembrane region" description="Helical" evidence="1">
    <location>
        <begin position="5"/>
        <end position="21"/>
    </location>
</feature>
<dbReference type="Proteomes" id="UP001259572">
    <property type="component" value="Unassembled WGS sequence"/>
</dbReference>
<evidence type="ECO:0000313" key="3">
    <source>
        <dbReference type="Proteomes" id="UP001259572"/>
    </source>
</evidence>
<dbReference type="RefSeq" id="WP_315723244.1">
    <property type="nucleotide sequence ID" value="NZ_JAVUPU010000001.1"/>
</dbReference>
<keyword evidence="1" id="KW-0812">Transmembrane</keyword>
<dbReference type="SUPFAM" id="SSF48452">
    <property type="entry name" value="TPR-like"/>
    <property type="match status" value="1"/>
</dbReference>
<gene>
    <name evidence="2" type="ORF">RQX22_02285</name>
</gene>
<dbReference type="Pfam" id="PF13432">
    <property type="entry name" value="TPR_16"/>
    <property type="match status" value="2"/>
</dbReference>
<keyword evidence="1" id="KW-0472">Membrane</keyword>
<reference evidence="2 3" key="1">
    <citation type="submission" date="2023-05" db="EMBL/GenBank/DDBJ databases">
        <authorList>
            <person name="Guo Y."/>
        </authorList>
    </citation>
    <scope>NUCLEOTIDE SEQUENCE [LARGE SCALE GENOMIC DNA]</scope>
    <source>
        <strain evidence="2 3">GR2756</strain>
    </source>
</reference>
<evidence type="ECO:0000256" key="1">
    <source>
        <dbReference type="SAM" id="Phobius"/>
    </source>
</evidence>